<keyword evidence="8" id="KW-1185">Reference proteome</keyword>
<dbReference type="PANTHER" id="PTHR23098:SF16">
    <property type="entry name" value="REGULATORY PROTEIN ZESTE"/>
    <property type="match status" value="1"/>
</dbReference>
<organism evidence="7 8">
    <name type="scientific">Psylliodes chrysocephalus</name>
    <dbReference type="NCBI Taxonomy" id="3402493"/>
    <lineage>
        <taxon>Eukaryota</taxon>
        <taxon>Metazoa</taxon>
        <taxon>Ecdysozoa</taxon>
        <taxon>Arthropoda</taxon>
        <taxon>Hexapoda</taxon>
        <taxon>Insecta</taxon>
        <taxon>Pterygota</taxon>
        <taxon>Neoptera</taxon>
        <taxon>Endopterygota</taxon>
        <taxon>Coleoptera</taxon>
        <taxon>Polyphaga</taxon>
        <taxon>Cucujiformia</taxon>
        <taxon>Chrysomeloidea</taxon>
        <taxon>Chrysomelidae</taxon>
        <taxon>Galerucinae</taxon>
        <taxon>Alticini</taxon>
        <taxon>Psylliodes</taxon>
    </lineage>
</organism>
<evidence type="ECO:0000256" key="2">
    <source>
        <dbReference type="ARBA" id="ARBA00016807"/>
    </source>
</evidence>
<protein>
    <recommendedName>
        <fullName evidence="2">Regulatory protein zeste</fullName>
    </recommendedName>
</protein>
<evidence type="ECO:0000256" key="3">
    <source>
        <dbReference type="ARBA" id="ARBA00023015"/>
    </source>
</evidence>
<evidence type="ECO:0000256" key="4">
    <source>
        <dbReference type="ARBA" id="ARBA00023163"/>
    </source>
</evidence>
<keyword evidence="4" id="KW-0804">Transcription</keyword>
<dbReference type="InterPro" id="IPR001005">
    <property type="entry name" value="SANT/Myb"/>
</dbReference>
<evidence type="ECO:0000256" key="5">
    <source>
        <dbReference type="ARBA" id="ARBA00025466"/>
    </source>
</evidence>
<evidence type="ECO:0000313" key="7">
    <source>
        <dbReference type="EMBL" id="CAH1101747.1"/>
    </source>
</evidence>
<reference evidence="7" key="1">
    <citation type="submission" date="2022-01" db="EMBL/GenBank/DDBJ databases">
        <authorList>
            <person name="King R."/>
        </authorList>
    </citation>
    <scope>NUCLEOTIDE SEQUENCE</scope>
</reference>
<dbReference type="Proteomes" id="UP001153636">
    <property type="component" value="Chromosome 11"/>
</dbReference>
<keyword evidence="3" id="KW-0805">Transcription regulation</keyword>
<comment type="function">
    <text evidence="5">Involved in transvection phenomena (= synapsis-dependent gene expression), where the synaptic pairing of chromosomes carrying genes with which zeste interacts influences the expression of these genes. Zeste binds to DNA and stimulates transcription from a nearby promoter.</text>
</comment>
<dbReference type="EMBL" id="OV651823">
    <property type="protein sequence ID" value="CAH1101747.1"/>
    <property type="molecule type" value="Genomic_DNA"/>
</dbReference>
<dbReference type="PANTHER" id="PTHR23098">
    <property type="entry name" value="AGAP001331-PA-RELATED"/>
    <property type="match status" value="1"/>
</dbReference>
<comment type="subunit">
    <text evidence="1">Self-associates forming complexes of several hundred monomers.</text>
</comment>
<dbReference type="InterPro" id="IPR028002">
    <property type="entry name" value="Myb_DNA-bind_5"/>
</dbReference>
<dbReference type="OrthoDB" id="6768743at2759"/>
<dbReference type="GO" id="GO:0005634">
    <property type="term" value="C:nucleus"/>
    <property type="evidence" value="ECO:0007669"/>
    <property type="project" value="TreeGrafter"/>
</dbReference>
<gene>
    <name evidence="7" type="ORF">PSYICH_LOCUS3003</name>
</gene>
<evidence type="ECO:0000313" key="8">
    <source>
        <dbReference type="Proteomes" id="UP001153636"/>
    </source>
</evidence>
<dbReference type="AlphaFoldDB" id="A0A9P0CND6"/>
<accession>A0A9P0CND6</accession>
<evidence type="ECO:0000259" key="6">
    <source>
        <dbReference type="SMART" id="SM00717"/>
    </source>
</evidence>
<name>A0A9P0CND6_9CUCU</name>
<evidence type="ECO:0000256" key="1">
    <source>
        <dbReference type="ARBA" id="ARBA00011764"/>
    </source>
</evidence>
<dbReference type="SMART" id="SM00717">
    <property type="entry name" value="SANT"/>
    <property type="match status" value="1"/>
</dbReference>
<sequence>MESVKKVRSKNFSKEEELLLLQEIAKFQHIIECKTTNKINNKDKDEAWQKVLNGFNSKNLEVRGMTQIKSKYDNLKTRTRKEVAKEKAYLRGTGGGPAVKKELDPIIEATLNIINIKTVVGLSNMFDSDASTSVFIPERIPSPEKLEEQISDSEILYIQTVEDTDEYSSVSTKSPTLLEFNKETCEIINLPSTPHYETALTTPLKEKRKWESSSVKIEANKKSDWSRYVPNNIKSKPHDKLRPTVKNPVHSAKETYYRTKVDLLQRTFDSEEKDRIRRREREEEEHEKKLLLLDLDIQIKRNQLNE</sequence>
<proteinExistence type="predicted"/>
<dbReference type="Pfam" id="PF13873">
    <property type="entry name" value="Myb_DNA-bind_5"/>
    <property type="match status" value="1"/>
</dbReference>
<feature type="domain" description="Myb-like" evidence="6">
    <location>
        <begin position="8"/>
        <end position="78"/>
    </location>
</feature>